<keyword evidence="2" id="KW-1185">Reference proteome</keyword>
<evidence type="ECO:0000313" key="1">
    <source>
        <dbReference type="EMBL" id="KAI4463056.1"/>
    </source>
</evidence>
<organism evidence="1 2">
    <name type="scientific">Holotrichia oblita</name>
    <name type="common">Chafer beetle</name>
    <dbReference type="NCBI Taxonomy" id="644536"/>
    <lineage>
        <taxon>Eukaryota</taxon>
        <taxon>Metazoa</taxon>
        <taxon>Ecdysozoa</taxon>
        <taxon>Arthropoda</taxon>
        <taxon>Hexapoda</taxon>
        <taxon>Insecta</taxon>
        <taxon>Pterygota</taxon>
        <taxon>Neoptera</taxon>
        <taxon>Endopterygota</taxon>
        <taxon>Coleoptera</taxon>
        <taxon>Polyphaga</taxon>
        <taxon>Scarabaeiformia</taxon>
        <taxon>Scarabaeidae</taxon>
        <taxon>Melolonthinae</taxon>
        <taxon>Holotrichia</taxon>
    </lineage>
</organism>
<gene>
    <name evidence="1" type="ORF">MML48_4g00003149</name>
</gene>
<proteinExistence type="predicted"/>
<accession>A0ACB9T8B2</accession>
<reference evidence="1" key="1">
    <citation type="submission" date="2022-04" db="EMBL/GenBank/DDBJ databases">
        <title>Chromosome-scale genome assembly of Holotrichia oblita Faldermann.</title>
        <authorList>
            <person name="Rongchong L."/>
        </authorList>
    </citation>
    <scope>NUCLEOTIDE SEQUENCE</scope>
    <source>
        <strain evidence="1">81SQS9</strain>
    </source>
</reference>
<evidence type="ECO:0000313" key="2">
    <source>
        <dbReference type="Proteomes" id="UP001056778"/>
    </source>
</evidence>
<comment type="caution">
    <text evidence="1">The sequence shown here is derived from an EMBL/GenBank/DDBJ whole genome shotgun (WGS) entry which is preliminary data.</text>
</comment>
<sequence>MASLVRISCGRFVNNVTQNVCVTYLATRNISGKTMRVKVPAPKPAPWPYKTKRYTMLHRILDKTSARLDENSKLLVVEGPIAAGKSKFAQELADELEMIYFPEANLDMVLTNEYGYDLKQLDPQLPESCRSFDVNNFLMNPKHRLTATFQLQQYAVKYSQYIDALAHILSTGQGVVLDRCVYSDFVFVEAMYSKGLCLTNIPDFPIAVLNDIVSHETKIKFVIPEIEFRNCRIRDTNEILPGNDDIKIEIHDNDIMGNNDINVENELNISFICNKCHKTFENEEDLEFHKNECVCYKCSECGEVFFTEDEQDRHFQMHTTTKSYSCEKCYQSFKTQSELKYHIRRHIDKSITCNICLKTYPSFQSLQKHKIVHELLRKRCRNLRHKEQHKCKICNQVFNLYYSLRRHMYNKHYKPFICETCGLRCSAKSVLVEHIRVHTGERPFKCEACGKGFAQKSTLTVHIRCVHETAKPFVCEICGKTFAVNGSLTKHMRVHTNPVEKTIPCSYEGCNKMFNTERAASKHRLRHTADKRHKCTLCDKTFLDTPGLKRHMRTHTVRISCGRFVNNVTQNVCVTYLATRNISGKTMRVKVPAPKPAPWPYKTKRYTMLHRILDKTSARLDENSKLLVVEGPIAAGKSKFAQELADELEMIYFPEANLDMVLTNEYGYDLKQLDPQLPESCRSFDVNNFLMNPKHRLTATFQLQQYAVKYSQYIDALAHILSTGQGVVLDRCVYSDFVFVEAMYSKGYISRADYLTTMEKFYKQHYLKDISYSAELLVYDWTHEGEVEVIVEDIERINFNRYDEQDPKFVDWRYSREEMFAFLRNK</sequence>
<name>A0ACB9T8B2_HOLOL</name>
<dbReference type="Proteomes" id="UP001056778">
    <property type="component" value="Chromosome 4"/>
</dbReference>
<protein>
    <submittedName>
        <fullName evidence="1">Deoxynucleoside kinase</fullName>
    </submittedName>
</protein>
<keyword evidence="1" id="KW-0418">Kinase</keyword>
<keyword evidence="1" id="KW-0808">Transferase</keyword>
<dbReference type="EMBL" id="CM043018">
    <property type="protein sequence ID" value="KAI4463056.1"/>
    <property type="molecule type" value="Genomic_DNA"/>
</dbReference>